<dbReference type="InterPro" id="IPR035070">
    <property type="entry name" value="Streptogrisin_prodomain"/>
</dbReference>
<comment type="caution">
    <text evidence="3">The sequence shown here is derived from an EMBL/GenBank/DDBJ whole genome shotgun (WGS) entry which is preliminary data.</text>
</comment>
<keyword evidence="4" id="KW-1185">Reference proteome</keyword>
<evidence type="ECO:0000259" key="2">
    <source>
        <dbReference type="Pfam" id="PF00089"/>
    </source>
</evidence>
<keyword evidence="1" id="KW-0732">Signal</keyword>
<sequence>MRQLVKAALAASLGATLVAAVPAPARATPYPAEFQAAVDAFRQAYPGVGAAEAARRIDGQADRVRLLEGLSRDFPGTFGGSWYDGATGIQHVQATTTAAASTFTTIATAAGVPVRAHLVSFSYRQLRQEFTLANDGAHPVLGATAADHSGIDVQANRVVVALPAAQVGQARAALASRAAGAGAIEVLERGGVEAVEDACHDRRNCGRPIRGGIILWRGSYASASCSLGFTASAADGSHWAVTAGHCGAVNTQWGHGERPIGPMRQVRDTGSVDVGRIRIDSSYWKGSTWGWLYNTQDREAPLSVDYALSSEATIQVGETVCLSAWHSTASQSCGIIAEVNDASVRGMVRVTGFDACPGDSGGGWFMRSSTGQRWAYGIHSRSNNGCHVSGGTSWFSSLPDINAYWDSVSSANIRVDTR</sequence>
<dbReference type="Pfam" id="PF00089">
    <property type="entry name" value="Trypsin"/>
    <property type="match status" value="1"/>
</dbReference>
<dbReference type="EMBL" id="JBHLUH010000039">
    <property type="protein sequence ID" value="MFC0529735.1"/>
    <property type="molecule type" value="Genomic_DNA"/>
</dbReference>
<feature type="chain" id="PRO_5045612434" evidence="1">
    <location>
        <begin position="28"/>
        <end position="418"/>
    </location>
</feature>
<evidence type="ECO:0000313" key="4">
    <source>
        <dbReference type="Proteomes" id="UP001589867"/>
    </source>
</evidence>
<dbReference type="InterPro" id="IPR043504">
    <property type="entry name" value="Peptidase_S1_PA_chymotrypsin"/>
</dbReference>
<feature type="domain" description="Peptidase S1" evidence="2">
    <location>
        <begin position="237"/>
        <end position="388"/>
    </location>
</feature>
<evidence type="ECO:0000313" key="3">
    <source>
        <dbReference type="EMBL" id="MFC0529735.1"/>
    </source>
</evidence>
<dbReference type="InterPro" id="IPR001254">
    <property type="entry name" value="Trypsin_dom"/>
</dbReference>
<dbReference type="RefSeq" id="WP_377252796.1">
    <property type="nucleotide sequence ID" value="NZ_JBHLUH010000039.1"/>
</dbReference>
<protein>
    <submittedName>
        <fullName evidence="3">S1 family peptidase</fullName>
    </submittedName>
</protein>
<dbReference type="Gene3D" id="2.40.10.10">
    <property type="entry name" value="Trypsin-like serine proteases"/>
    <property type="match status" value="2"/>
</dbReference>
<dbReference type="CDD" id="cd21112">
    <property type="entry name" value="alphaLP-like"/>
    <property type="match status" value="1"/>
</dbReference>
<feature type="signal peptide" evidence="1">
    <location>
        <begin position="1"/>
        <end position="27"/>
    </location>
</feature>
<dbReference type="InterPro" id="IPR018114">
    <property type="entry name" value="TRYPSIN_HIS"/>
</dbReference>
<evidence type="ECO:0000256" key="1">
    <source>
        <dbReference type="SAM" id="SignalP"/>
    </source>
</evidence>
<name>A0ABV6M4V7_9ACTN</name>
<gene>
    <name evidence="3" type="ORF">ACFFIA_18925</name>
</gene>
<proteinExistence type="predicted"/>
<dbReference type="Proteomes" id="UP001589867">
    <property type="component" value="Unassembled WGS sequence"/>
</dbReference>
<dbReference type="Gene3D" id="3.30.300.50">
    <property type="match status" value="1"/>
</dbReference>
<dbReference type="InterPro" id="IPR009003">
    <property type="entry name" value="Peptidase_S1_PA"/>
</dbReference>
<organism evidence="3 4">
    <name type="scientific">Phytohabitans kaempferiae</name>
    <dbReference type="NCBI Taxonomy" id="1620943"/>
    <lineage>
        <taxon>Bacteria</taxon>
        <taxon>Bacillati</taxon>
        <taxon>Actinomycetota</taxon>
        <taxon>Actinomycetes</taxon>
        <taxon>Micromonosporales</taxon>
        <taxon>Micromonosporaceae</taxon>
    </lineage>
</organism>
<dbReference type="SUPFAM" id="SSF50494">
    <property type="entry name" value="Trypsin-like serine proteases"/>
    <property type="match status" value="1"/>
</dbReference>
<accession>A0ABV6M4V7</accession>
<reference evidence="3 4" key="1">
    <citation type="submission" date="2024-09" db="EMBL/GenBank/DDBJ databases">
        <authorList>
            <person name="Sun Q."/>
            <person name="Mori K."/>
        </authorList>
    </citation>
    <scope>NUCLEOTIDE SEQUENCE [LARGE SCALE GENOMIC DNA]</scope>
    <source>
        <strain evidence="3 4">TBRC 3947</strain>
    </source>
</reference>
<dbReference type="PROSITE" id="PS00134">
    <property type="entry name" value="TRYPSIN_HIS"/>
    <property type="match status" value="1"/>
</dbReference>